<feature type="transmembrane region" description="Helical" evidence="1">
    <location>
        <begin position="20"/>
        <end position="42"/>
    </location>
</feature>
<organism evidence="2 3">
    <name type="scientific">Salicibibacter cibi</name>
    <dbReference type="NCBI Taxonomy" id="2743001"/>
    <lineage>
        <taxon>Bacteria</taxon>
        <taxon>Bacillati</taxon>
        <taxon>Bacillota</taxon>
        <taxon>Bacilli</taxon>
        <taxon>Bacillales</taxon>
        <taxon>Bacillaceae</taxon>
        <taxon>Salicibibacter</taxon>
    </lineage>
</organism>
<name>A0A7T6ZDL0_9BACI</name>
<feature type="transmembrane region" description="Helical" evidence="1">
    <location>
        <begin position="62"/>
        <end position="85"/>
    </location>
</feature>
<evidence type="ECO:0000313" key="2">
    <source>
        <dbReference type="EMBL" id="QQK81442.1"/>
    </source>
</evidence>
<dbReference type="InterPro" id="IPR016410">
    <property type="entry name" value="Phage_imm"/>
</dbReference>
<keyword evidence="1" id="KW-0472">Membrane</keyword>
<proteinExistence type="predicted"/>
<dbReference type="Proteomes" id="UP000595349">
    <property type="component" value="Chromosome"/>
</dbReference>
<sequence length="96" mass="10727">MINKETKSIHNSGLLKKRRVSVEILVSIFFFLLIIIGIAVAIGMYGIPTIIAFARNHKNKTAILALNILLGWTFLGWVACLVWSLTNDQSNQQTIT</sequence>
<accession>A0A7T6ZDL0</accession>
<dbReference type="Pfam" id="PF14373">
    <property type="entry name" value="Imm_superinfect"/>
    <property type="match status" value="1"/>
</dbReference>
<dbReference type="EMBL" id="CP054706">
    <property type="protein sequence ID" value="QQK81442.1"/>
    <property type="molecule type" value="Genomic_DNA"/>
</dbReference>
<evidence type="ECO:0000313" key="3">
    <source>
        <dbReference type="Proteomes" id="UP000595349"/>
    </source>
</evidence>
<keyword evidence="3" id="KW-1185">Reference proteome</keyword>
<evidence type="ECO:0000256" key="1">
    <source>
        <dbReference type="SAM" id="Phobius"/>
    </source>
</evidence>
<reference evidence="2 3" key="1">
    <citation type="submission" date="2020-06" db="EMBL/GenBank/DDBJ databases">
        <title>Genomic analysis of Salicibibacter sp. NKC21-4.</title>
        <authorList>
            <person name="Oh Y.J."/>
        </authorList>
    </citation>
    <scope>NUCLEOTIDE SEQUENCE [LARGE SCALE GENOMIC DNA]</scope>
    <source>
        <strain evidence="2 3">NKC21-4</strain>
    </source>
</reference>
<protein>
    <submittedName>
        <fullName evidence="2">Superinfection immunity protein</fullName>
    </submittedName>
</protein>
<gene>
    <name evidence="2" type="ORF">HUG20_17010</name>
</gene>
<keyword evidence="1" id="KW-0812">Transmembrane</keyword>
<dbReference type="AlphaFoldDB" id="A0A7T6ZDL0"/>
<dbReference type="KEGG" id="scib:HUG20_17010"/>
<keyword evidence="1" id="KW-1133">Transmembrane helix</keyword>